<dbReference type="EMBL" id="KV907502">
    <property type="protein sequence ID" value="OOF94029.1"/>
    <property type="molecule type" value="Genomic_DNA"/>
</dbReference>
<proteinExistence type="predicted"/>
<evidence type="ECO:0000313" key="3">
    <source>
        <dbReference type="EMBL" id="OOF94029.1"/>
    </source>
</evidence>
<feature type="compositionally biased region" description="Basic and acidic residues" evidence="1">
    <location>
        <begin position="209"/>
        <end position="222"/>
    </location>
</feature>
<dbReference type="Pfam" id="PF11563">
    <property type="entry name" value="Protoglobin"/>
    <property type="match status" value="1"/>
</dbReference>
<dbReference type="OrthoDB" id="10027058at2759"/>
<accession>A0A1R3RI00</accession>
<feature type="compositionally biased region" description="Polar residues" evidence="1">
    <location>
        <begin position="295"/>
        <end position="305"/>
    </location>
</feature>
<dbReference type="OMA" id="CEKMSFP"/>
<dbReference type="VEuPathDB" id="FungiDB:ASPCADRAFT_131664"/>
<keyword evidence="5" id="KW-1185">Reference proteome</keyword>
<gene>
    <name evidence="3" type="ORF">ASPCADRAFT_131597</name>
    <name evidence="4" type="ORF">ASPCADRAFT_131664</name>
</gene>
<dbReference type="PANTHER" id="PTHR42071">
    <property type="entry name" value="PROTOGLOBIN DOMAIN-CONTAINING PROTEIN"/>
    <property type="match status" value="1"/>
</dbReference>
<evidence type="ECO:0000313" key="4">
    <source>
        <dbReference type="EMBL" id="OOF94099.1"/>
    </source>
</evidence>
<evidence type="ECO:0000259" key="2">
    <source>
        <dbReference type="Pfam" id="PF11563"/>
    </source>
</evidence>
<reference evidence="4" key="1">
    <citation type="submission" date="2016-12" db="EMBL/GenBank/DDBJ databases">
        <authorList>
            <consortium name="DOE Joint Genome Institute"/>
            <person name="Riley R."/>
            <person name="Kuo A."/>
            <person name="Sun H."/>
            <person name="Pangilinan J."/>
            <person name="Culley D."/>
            <person name="Salamov A."/>
            <person name="Magnuson J."/>
            <person name="Bruno K."/>
            <person name="Henrissat B."/>
            <person name="Berka R."/>
            <person name="Tsang A."/>
            <person name="Barry K."/>
            <person name="lapidus A."/>
            <person name="Martin J."/>
            <person name="Lindquist E."/>
            <person name="Wang Z."/>
            <person name="Baker S."/>
            <person name="Grigoriev I."/>
            <person name="Nordberg H.P."/>
            <person name="Cantor M.N."/>
            <person name="Hua S.X."/>
        </authorList>
    </citation>
    <scope>NUCLEOTIDE SEQUENCE [LARGE SCALE GENOMIC DNA]</scope>
    <source>
        <strain evidence="4">ITEM 5010</strain>
    </source>
</reference>
<protein>
    <recommendedName>
        <fullName evidence="2">Globin-sensor domain-containing protein</fullName>
    </recommendedName>
</protein>
<dbReference type="EMBL" id="KV907502">
    <property type="protein sequence ID" value="OOF94099.1"/>
    <property type="molecule type" value="Genomic_DNA"/>
</dbReference>
<feature type="compositionally biased region" description="Low complexity" evidence="1">
    <location>
        <begin position="240"/>
        <end position="287"/>
    </location>
</feature>
<dbReference type="Proteomes" id="UP000188318">
    <property type="component" value="Unassembled WGS sequence"/>
</dbReference>
<evidence type="ECO:0000313" key="5">
    <source>
        <dbReference type="Proteomes" id="UP000188318"/>
    </source>
</evidence>
<reference evidence="5" key="2">
    <citation type="journal article" date="2017" name="Genome Biol.">
        <title>Comparative genomics reveals high biological diversity and specific adaptations in the industrially and medically important fungal genus Aspergillus.</title>
        <authorList>
            <person name="de Vries R.P."/>
            <person name="Riley R."/>
            <person name="Wiebenga A."/>
            <person name="Aguilar-Osorio G."/>
            <person name="Amillis S."/>
            <person name="Uchima C.A."/>
            <person name="Anderluh G."/>
            <person name="Asadollahi M."/>
            <person name="Askin M."/>
            <person name="Barry K."/>
            <person name="Battaglia E."/>
            <person name="Bayram O."/>
            <person name="Benocci T."/>
            <person name="Braus-Stromeyer S.A."/>
            <person name="Caldana C."/>
            <person name="Canovas D."/>
            <person name="Cerqueira G.C."/>
            <person name="Chen F."/>
            <person name="Chen W."/>
            <person name="Choi C."/>
            <person name="Clum A."/>
            <person name="Dos Santos R.A."/>
            <person name="Damasio A.R."/>
            <person name="Diallinas G."/>
            <person name="Emri T."/>
            <person name="Fekete E."/>
            <person name="Flipphi M."/>
            <person name="Freyberg S."/>
            <person name="Gallo A."/>
            <person name="Gournas C."/>
            <person name="Habgood R."/>
            <person name="Hainaut M."/>
            <person name="Harispe M.L."/>
            <person name="Henrissat B."/>
            <person name="Hilden K.S."/>
            <person name="Hope R."/>
            <person name="Hossain A."/>
            <person name="Karabika E."/>
            <person name="Karaffa L."/>
            <person name="Karanyi Z."/>
            <person name="Krasevec N."/>
            <person name="Kuo A."/>
            <person name="Kusch H."/>
            <person name="LaButti K."/>
            <person name="Lagendijk E.L."/>
            <person name="Lapidus A."/>
            <person name="Levasseur A."/>
            <person name="Lindquist E."/>
            <person name="Lipzen A."/>
            <person name="Logrieco A.F."/>
            <person name="MacCabe A."/>
            <person name="Maekelae M.R."/>
            <person name="Malavazi I."/>
            <person name="Melin P."/>
            <person name="Meyer V."/>
            <person name="Mielnichuk N."/>
            <person name="Miskei M."/>
            <person name="Molnar A.P."/>
            <person name="Mule G."/>
            <person name="Ngan C.Y."/>
            <person name="Orejas M."/>
            <person name="Orosz E."/>
            <person name="Ouedraogo J.P."/>
            <person name="Overkamp K.M."/>
            <person name="Park H.-S."/>
            <person name="Perrone G."/>
            <person name="Piumi F."/>
            <person name="Punt P.J."/>
            <person name="Ram A.F."/>
            <person name="Ramon A."/>
            <person name="Rauscher S."/>
            <person name="Record E."/>
            <person name="Riano-Pachon D.M."/>
            <person name="Robert V."/>
            <person name="Roehrig J."/>
            <person name="Ruller R."/>
            <person name="Salamov A."/>
            <person name="Salih N.S."/>
            <person name="Samson R.A."/>
            <person name="Sandor E."/>
            <person name="Sanguinetti M."/>
            <person name="Schuetze T."/>
            <person name="Sepcic K."/>
            <person name="Shelest E."/>
            <person name="Sherlock G."/>
            <person name="Sophianopoulou V."/>
            <person name="Squina F.M."/>
            <person name="Sun H."/>
            <person name="Susca A."/>
            <person name="Todd R.B."/>
            <person name="Tsang A."/>
            <person name="Unkles S.E."/>
            <person name="van de Wiele N."/>
            <person name="van Rossen-Uffink D."/>
            <person name="Oliveira J.V."/>
            <person name="Vesth T.C."/>
            <person name="Visser J."/>
            <person name="Yu J.-H."/>
            <person name="Zhou M."/>
            <person name="Andersen M.R."/>
            <person name="Archer D.B."/>
            <person name="Baker S.E."/>
            <person name="Benoit I."/>
            <person name="Brakhage A.A."/>
            <person name="Braus G.H."/>
            <person name="Fischer R."/>
            <person name="Frisvad J.C."/>
            <person name="Goldman G.H."/>
            <person name="Houbraken J."/>
            <person name="Oakley B."/>
            <person name="Pocsi I."/>
            <person name="Scazzocchio C."/>
            <person name="Seiboth B."/>
            <person name="vanKuyk P.A."/>
            <person name="Wortman J."/>
            <person name="Dyer P.S."/>
            <person name="Grigoriev I.V."/>
        </authorList>
    </citation>
    <scope>NUCLEOTIDE SEQUENCE [LARGE SCALE GENOMIC DNA]</scope>
    <source>
        <strain evidence="5">ITEM 5010</strain>
    </source>
</reference>
<dbReference type="PANTHER" id="PTHR42071:SF1">
    <property type="entry name" value="GLOBIN-SENSOR DOMAIN-CONTAINING PROTEIN"/>
    <property type="match status" value="1"/>
</dbReference>
<dbReference type="VEuPathDB" id="FungiDB:ASPCADRAFT_131597"/>
<evidence type="ECO:0000256" key="1">
    <source>
        <dbReference type="SAM" id="MobiDB-lite"/>
    </source>
</evidence>
<feature type="region of interest" description="Disordered" evidence="1">
    <location>
        <begin position="209"/>
        <end position="305"/>
    </location>
</feature>
<organism evidence="4 5">
    <name type="scientific">Aspergillus carbonarius (strain ITEM 5010)</name>
    <dbReference type="NCBI Taxonomy" id="602072"/>
    <lineage>
        <taxon>Eukaryota</taxon>
        <taxon>Fungi</taxon>
        <taxon>Dikarya</taxon>
        <taxon>Ascomycota</taxon>
        <taxon>Pezizomycotina</taxon>
        <taxon>Eurotiomycetes</taxon>
        <taxon>Eurotiomycetidae</taxon>
        <taxon>Eurotiales</taxon>
        <taxon>Aspergillaceae</taxon>
        <taxon>Aspergillus</taxon>
        <taxon>Aspergillus subgen. Circumdati</taxon>
    </lineage>
</organism>
<feature type="domain" description="Globin-sensor" evidence="2">
    <location>
        <begin position="24"/>
        <end position="201"/>
    </location>
</feature>
<dbReference type="Gene3D" id="1.10.490.10">
    <property type="entry name" value="Globins"/>
    <property type="match status" value="1"/>
</dbReference>
<dbReference type="InterPro" id="IPR044398">
    <property type="entry name" value="Globin-sensor_dom"/>
</dbReference>
<dbReference type="InterPro" id="IPR012292">
    <property type="entry name" value="Globin/Proto"/>
</dbReference>
<dbReference type="AlphaFoldDB" id="A0A1R3RI00"/>
<name>A0A1R3RI00_ASPC5</name>
<dbReference type="GO" id="GO:0020037">
    <property type="term" value="F:heme binding"/>
    <property type="evidence" value="ECO:0007669"/>
    <property type="project" value="InterPro"/>
</dbReference>
<dbReference type="GO" id="GO:0019825">
    <property type="term" value="F:oxygen binding"/>
    <property type="evidence" value="ECO:0007669"/>
    <property type="project" value="InterPro"/>
</dbReference>
<sequence>MVLHPPSGTGPRHVDRKALYTDLEARVRYLQQFLGFNADDVVALNQGSKYIKAMAPTLVDRVYAKLLEADITARVFKTRSTTSADYDSDYPEFKSPYIQCRRMFLRWYLTKLCSDPTKLEFYAYLNKVGRMHDGKDRMIAFDVEYIHIGACLGYIQDMLIEAVMGYDKISFPLRLALMRALSKVIWIQNDLFARWRVRDGAEFEAEIEAAHQDRKTEPKTATDKPAQQNESHDRPGSAKTGSSSWTESTSVFSEAVSAAPTSSTASTQHASPHHSICPFSHSSSSSFETKVWSGPESSGGSRPDN</sequence>